<organism evidence="1">
    <name type="scientific">viral metagenome</name>
    <dbReference type="NCBI Taxonomy" id="1070528"/>
    <lineage>
        <taxon>unclassified sequences</taxon>
        <taxon>metagenomes</taxon>
        <taxon>organismal metagenomes</taxon>
    </lineage>
</organism>
<accession>A0A6M3JYM0</accession>
<dbReference type="EMBL" id="MT142778">
    <property type="protein sequence ID" value="QJA88439.1"/>
    <property type="molecule type" value="Genomic_DNA"/>
</dbReference>
<protein>
    <submittedName>
        <fullName evidence="1">Uncharacterized protein</fullName>
    </submittedName>
</protein>
<sequence length="60" mass="6818">MIIITETDLKYGFESRFGLLKFMAESSNGQDTDQLTFRDCENVCAKMRVAQSVRAQPIRG</sequence>
<evidence type="ECO:0000313" key="1">
    <source>
        <dbReference type="EMBL" id="QJA73767.1"/>
    </source>
</evidence>
<dbReference type="EMBL" id="MT142051">
    <property type="protein sequence ID" value="QJA73767.1"/>
    <property type="molecule type" value="Genomic_DNA"/>
</dbReference>
<evidence type="ECO:0000313" key="2">
    <source>
        <dbReference type="EMBL" id="QJA88439.1"/>
    </source>
</evidence>
<gene>
    <name evidence="1" type="ORF">MM415A02254_0010</name>
    <name evidence="2" type="ORF">MM415B02764_0006</name>
</gene>
<reference evidence="1" key="1">
    <citation type="submission" date="2020-03" db="EMBL/GenBank/DDBJ databases">
        <title>The deep terrestrial virosphere.</title>
        <authorList>
            <person name="Holmfeldt K."/>
            <person name="Nilsson E."/>
            <person name="Simone D."/>
            <person name="Lopez-Fernandez M."/>
            <person name="Wu X."/>
            <person name="de Brujin I."/>
            <person name="Lundin D."/>
            <person name="Andersson A."/>
            <person name="Bertilsson S."/>
            <person name="Dopson M."/>
        </authorList>
    </citation>
    <scope>NUCLEOTIDE SEQUENCE</scope>
    <source>
        <strain evidence="1">MM415A02254</strain>
        <strain evidence="2">MM415B02764</strain>
    </source>
</reference>
<proteinExistence type="predicted"/>
<name>A0A6M3JYM0_9ZZZZ</name>
<dbReference type="AlphaFoldDB" id="A0A6M3JYM0"/>